<dbReference type="Gene3D" id="1.10.1790.10">
    <property type="entry name" value="PRD domain"/>
    <property type="match status" value="2"/>
</dbReference>
<dbReference type="Proteomes" id="UP000051841">
    <property type="component" value="Unassembled WGS sequence"/>
</dbReference>
<gene>
    <name evidence="3" type="ORF">IV49_GL001379</name>
</gene>
<keyword evidence="4" id="KW-1185">Reference proteome</keyword>
<dbReference type="InterPro" id="IPR011608">
    <property type="entry name" value="PRD"/>
</dbReference>
<reference evidence="3 4" key="1">
    <citation type="journal article" date="2015" name="Genome Announc.">
        <title>Expanding the biotechnology potential of lactobacilli through comparative genomics of 213 strains and associated genera.</title>
        <authorList>
            <person name="Sun Z."/>
            <person name="Harris H.M."/>
            <person name="McCann A."/>
            <person name="Guo C."/>
            <person name="Argimon S."/>
            <person name="Zhang W."/>
            <person name="Yang X."/>
            <person name="Jeffery I.B."/>
            <person name="Cooney J.C."/>
            <person name="Kagawa T.F."/>
            <person name="Liu W."/>
            <person name="Song Y."/>
            <person name="Salvetti E."/>
            <person name="Wrobel A."/>
            <person name="Rasinkangas P."/>
            <person name="Parkhill J."/>
            <person name="Rea M.C."/>
            <person name="O'Sullivan O."/>
            <person name="Ritari J."/>
            <person name="Douillard F.P."/>
            <person name="Paul Ross R."/>
            <person name="Yang R."/>
            <person name="Briner A.E."/>
            <person name="Felis G.E."/>
            <person name="de Vos W.M."/>
            <person name="Barrangou R."/>
            <person name="Klaenhammer T.R."/>
            <person name="Caufield P.W."/>
            <person name="Cui Y."/>
            <person name="Zhang H."/>
            <person name="O'Toole P.W."/>
        </authorList>
    </citation>
    <scope>NUCLEOTIDE SEQUENCE [LARGE SCALE GENOMIC DNA]</scope>
    <source>
        <strain evidence="3 4">DSM 20405</strain>
    </source>
</reference>
<feature type="domain" description="PRD" evidence="2">
    <location>
        <begin position="118"/>
        <end position="225"/>
    </location>
</feature>
<comment type="caution">
    <text evidence="3">The sequence shown here is derived from an EMBL/GenBank/DDBJ whole genome shotgun (WGS) entry which is preliminary data.</text>
</comment>
<dbReference type="RefSeq" id="WP_029072621.1">
    <property type="nucleotide sequence ID" value="NZ_JNKN01000038.1"/>
</dbReference>
<dbReference type="PROSITE" id="PS51372">
    <property type="entry name" value="PRD_2"/>
    <property type="match status" value="2"/>
</dbReference>
<dbReference type="PANTHER" id="PTHR30185">
    <property type="entry name" value="CRYPTIC BETA-GLUCOSIDE BGL OPERON ANTITERMINATOR"/>
    <property type="match status" value="1"/>
</dbReference>
<sequence length="225" mass="26337">MANTLEKKLEHIKTHVTKVVNDYANKNHLTVSEEIINNLSVHLSLSITRALSDNYIHTSHSQLEQCKDLYTYPIAKEIINDLCKHYEIELSESDLYNTAMYLADMTILDLGFDAEFDIVDQEIENIMDETLDTIRIKLGYNLRENEKFVRGMSLHFYPAIDRLEEDRQITDNPLMQTVQKYKKSYECAHIMNDIVKRHFNKSFNSYELSYIAIHFQTAFDARTAV</sequence>
<keyword evidence="1" id="KW-0677">Repeat</keyword>
<dbReference type="PANTHER" id="PTHR30185:SF13">
    <property type="entry name" value="LICABCH OPERON REGULATOR-RELATED"/>
    <property type="match status" value="1"/>
</dbReference>
<feature type="domain" description="PRD" evidence="2">
    <location>
        <begin position="4"/>
        <end position="112"/>
    </location>
</feature>
<dbReference type="Pfam" id="PF00874">
    <property type="entry name" value="PRD"/>
    <property type="match status" value="2"/>
</dbReference>
<name>A0A0R2H452_9FIRM</name>
<dbReference type="InterPro" id="IPR036634">
    <property type="entry name" value="PRD_sf"/>
</dbReference>
<dbReference type="InterPro" id="IPR050661">
    <property type="entry name" value="BglG_antiterminators"/>
</dbReference>
<dbReference type="SUPFAM" id="SSF63520">
    <property type="entry name" value="PTS-regulatory domain, PRD"/>
    <property type="match status" value="2"/>
</dbReference>
<evidence type="ECO:0000313" key="3">
    <source>
        <dbReference type="EMBL" id="KRN47586.1"/>
    </source>
</evidence>
<dbReference type="EMBL" id="JQBL01000039">
    <property type="protein sequence ID" value="KRN47586.1"/>
    <property type="molecule type" value="Genomic_DNA"/>
</dbReference>
<accession>A0A0R2H452</accession>
<protein>
    <recommendedName>
        <fullName evidence="2">PRD domain-containing protein</fullName>
    </recommendedName>
</protein>
<dbReference type="PATRIC" id="fig|1410657.5.peg.1428"/>
<evidence type="ECO:0000313" key="4">
    <source>
        <dbReference type="Proteomes" id="UP000051841"/>
    </source>
</evidence>
<dbReference type="GO" id="GO:0006355">
    <property type="term" value="P:regulation of DNA-templated transcription"/>
    <property type="evidence" value="ECO:0007669"/>
    <property type="project" value="InterPro"/>
</dbReference>
<organism evidence="3 4">
    <name type="scientific">Kandleria vitulina DSM 20405</name>
    <dbReference type="NCBI Taxonomy" id="1410657"/>
    <lineage>
        <taxon>Bacteria</taxon>
        <taxon>Bacillati</taxon>
        <taxon>Bacillota</taxon>
        <taxon>Erysipelotrichia</taxon>
        <taxon>Erysipelotrichales</taxon>
        <taxon>Coprobacillaceae</taxon>
        <taxon>Kandleria</taxon>
    </lineage>
</organism>
<evidence type="ECO:0000259" key="2">
    <source>
        <dbReference type="PROSITE" id="PS51372"/>
    </source>
</evidence>
<proteinExistence type="predicted"/>
<evidence type="ECO:0000256" key="1">
    <source>
        <dbReference type="ARBA" id="ARBA00022737"/>
    </source>
</evidence>
<dbReference type="AlphaFoldDB" id="A0A0R2H452"/>